<protein>
    <submittedName>
        <fullName evidence="2">Uncharacterized protein</fullName>
    </submittedName>
</protein>
<dbReference type="EMBL" id="ADTU01001503">
    <property type="status" value="NOT_ANNOTATED_CDS"/>
    <property type="molecule type" value="Genomic_DNA"/>
</dbReference>
<keyword evidence="3" id="KW-1185">Reference proteome</keyword>
<dbReference type="AlphaFoldDB" id="A0A158NP39"/>
<evidence type="ECO:0000313" key="2">
    <source>
        <dbReference type="EnsemblMetazoa" id="XP_012059297.1"/>
    </source>
</evidence>
<dbReference type="Proteomes" id="UP000005205">
    <property type="component" value="Unassembled WGS sequence"/>
</dbReference>
<dbReference type="InterPro" id="IPR020339">
    <property type="entry name" value="C20orf85-like"/>
</dbReference>
<dbReference type="EMBL" id="ADTU01001502">
    <property type="status" value="NOT_ANNOTATED_CDS"/>
    <property type="molecule type" value="Genomic_DNA"/>
</dbReference>
<dbReference type="EnsemblMetazoa" id="XM_012203907.1">
    <property type="protein sequence ID" value="XP_012059297.1"/>
    <property type="gene ID" value="LOC105622487"/>
</dbReference>
<sequence>MVDVSSATRLTGWLAGWLAGWLVRVVAGWLVRLTGSTGDRLACVYPAAQANPALSIRLDTPAPPREDHSGNFNITARDNYSNNLRYRTNRAYALIGFNIEDFVRRAKTSTRMAEEKQDKEIKKVTERVISITKRGDVLKNEVAADNIRKETNFLESLSRCSWPQKYEHLTGQFFNQVLAEKCRKAGLPANAFERDPPEDVAERSPIPLKASPAFPRTTSAQIGHRSSRTEYSLEFMGRFYISPKWTIDPPADTPELRTIQQKFIFLG</sequence>
<reference evidence="2" key="2">
    <citation type="submission" date="2016-04" db="UniProtKB">
        <authorList>
            <consortium name="EnsemblMetazoa"/>
        </authorList>
    </citation>
    <scope>IDENTIFICATION</scope>
</reference>
<dbReference type="InParanoid" id="A0A158NP39"/>
<name>A0A158NP39_ATTCE</name>
<evidence type="ECO:0000256" key="1">
    <source>
        <dbReference type="SAM" id="MobiDB-lite"/>
    </source>
</evidence>
<feature type="compositionally biased region" description="Basic and acidic residues" evidence="1">
    <location>
        <begin position="192"/>
        <end position="202"/>
    </location>
</feature>
<accession>A0A158NP39</accession>
<feature type="region of interest" description="Disordered" evidence="1">
    <location>
        <begin position="189"/>
        <end position="222"/>
    </location>
</feature>
<gene>
    <name evidence="2" type="primary">105622487</name>
</gene>
<dbReference type="OrthoDB" id="10031946at2759"/>
<evidence type="ECO:0000313" key="3">
    <source>
        <dbReference type="Proteomes" id="UP000005205"/>
    </source>
</evidence>
<dbReference type="Pfam" id="PF14945">
    <property type="entry name" value="LLC1"/>
    <property type="match status" value="1"/>
</dbReference>
<dbReference type="KEGG" id="acep:105622487"/>
<reference evidence="3" key="1">
    <citation type="journal article" date="2011" name="PLoS Genet.">
        <title>The genome sequence of the leaf-cutter ant Atta cephalotes reveals insights into its obligate symbiotic lifestyle.</title>
        <authorList>
            <person name="Suen G."/>
            <person name="Teiling C."/>
            <person name="Li L."/>
            <person name="Holt C."/>
            <person name="Abouheif E."/>
            <person name="Bornberg-Bauer E."/>
            <person name="Bouffard P."/>
            <person name="Caldera E.J."/>
            <person name="Cash E."/>
            <person name="Cavanaugh A."/>
            <person name="Denas O."/>
            <person name="Elhaik E."/>
            <person name="Fave M.J."/>
            <person name="Gadau J."/>
            <person name="Gibson J.D."/>
            <person name="Graur D."/>
            <person name="Grubbs K.J."/>
            <person name="Hagen D.E."/>
            <person name="Harkins T.T."/>
            <person name="Helmkampf M."/>
            <person name="Hu H."/>
            <person name="Johnson B.R."/>
            <person name="Kim J."/>
            <person name="Marsh S.E."/>
            <person name="Moeller J.A."/>
            <person name="Munoz-Torres M.C."/>
            <person name="Murphy M.C."/>
            <person name="Naughton M.C."/>
            <person name="Nigam S."/>
            <person name="Overson R."/>
            <person name="Rajakumar R."/>
            <person name="Reese J.T."/>
            <person name="Scott J.J."/>
            <person name="Smith C.R."/>
            <person name="Tao S."/>
            <person name="Tsutsui N.D."/>
            <person name="Viljakainen L."/>
            <person name="Wissler L."/>
            <person name="Yandell M.D."/>
            <person name="Zimmer F."/>
            <person name="Taylor J."/>
            <person name="Slater S.C."/>
            <person name="Clifton S.W."/>
            <person name="Warren W.C."/>
            <person name="Elsik C.G."/>
            <person name="Smith C.D."/>
            <person name="Weinstock G.M."/>
            <person name="Gerardo N.M."/>
            <person name="Currie C.R."/>
        </authorList>
    </citation>
    <scope>NUCLEOTIDE SEQUENCE [LARGE SCALE GENOMIC DNA]</scope>
</reference>
<proteinExistence type="predicted"/>
<organism evidence="2 3">
    <name type="scientific">Atta cephalotes</name>
    <name type="common">Leafcutter ant</name>
    <dbReference type="NCBI Taxonomy" id="12957"/>
    <lineage>
        <taxon>Eukaryota</taxon>
        <taxon>Metazoa</taxon>
        <taxon>Ecdysozoa</taxon>
        <taxon>Arthropoda</taxon>
        <taxon>Hexapoda</taxon>
        <taxon>Insecta</taxon>
        <taxon>Pterygota</taxon>
        <taxon>Neoptera</taxon>
        <taxon>Endopterygota</taxon>
        <taxon>Hymenoptera</taxon>
        <taxon>Apocrita</taxon>
        <taxon>Aculeata</taxon>
        <taxon>Formicoidea</taxon>
        <taxon>Formicidae</taxon>
        <taxon>Myrmicinae</taxon>
        <taxon>Atta</taxon>
    </lineage>
</organism>